<evidence type="ECO:0000259" key="9">
    <source>
        <dbReference type="Pfam" id="PF01402"/>
    </source>
</evidence>
<dbReference type="InterPro" id="IPR002145">
    <property type="entry name" value="CopG"/>
</dbReference>
<dbReference type="SUPFAM" id="SSF55021">
    <property type="entry name" value="ACT-like"/>
    <property type="match status" value="1"/>
</dbReference>
<dbReference type="InterPro" id="IPR013321">
    <property type="entry name" value="Arc_rbn_hlx_hlx"/>
</dbReference>
<dbReference type="InterPro" id="IPR014864">
    <property type="entry name" value="TF_NikR_Ni-bd_C"/>
</dbReference>
<dbReference type="Gene3D" id="3.30.70.1150">
    <property type="entry name" value="ACT-like. Chain A, domain 2"/>
    <property type="match status" value="1"/>
</dbReference>
<keyword evidence="5 8" id="KW-0805">Transcription regulation</keyword>
<dbReference type="CDD" id="cd22231">
    <property type="entry name" value="RHH_NikR_HicB-like"/>
    <property type="match status" value="1"/>
</dbReference>
<dbReference type="GO" id="GO:0003700">
    <property type="term" value="F:DNA-binding transcription factor activity"/>
    <property type="evidence" value="ECO:0007669"/>
    <property type="project" value="UniProtKB-UniRule"/>
</dbReference>
<dbReference type="OrthoDB" id="9806294at2"/>
<comment type="cofactor">
    <cofactor evidence="1">
        <name>Ni(2+)</name>
        <dbReference type="ChEBI" id="CHEBI:49786"/>
    </cofactor>
</comment>
<feature type="domain" description="Ribbon-helix-helix protein CopG" evidence="9">
    <location>
        <begin position="2"/>
        <end position="39"/>
    </location>
</feature>
<dbReference type="STRING" id="1458426.SMCB_0754"/>
<reference evidence="11 12" key="1">
    <citation type="journal article" date="2014" name="Nat. Commun.">
        <title>Physiological and genomic features of highly alkaliphilic hydrogen-utilizing Betaproteobacteria from a continental serpentinizing site.</title>
        <authorList>
            <person name="Suzuki S."/>
            <person name="Kuenen J.G."/>
            <person name="Schipper K."/>
            <person name="van der Velde S."/>
            <person name="Ishii S."/>
            <person name="Wu A."/>
            <person name="Sorokin D.Y."/>
            <person name="Tenney A."/>
            <person name="Meng X.Y."/>
            <person name="Morrill P.L."/>
            <person name="Kamagata Y."/>
            <person name="Muyzer G."/>
            <person name="Nealson K.H."/>
        </authorList>
    </citation>
    <scope>NUCLEOTIDE SEQUENCE [LARGE SCALE GENOMIC DNA]</scope>
    <source>
        <strain evidence="11 12">B1</strain>
    </source>
</reference>
<evidence type="ECO:0000256" key="2">
    <source>
        <dbReference type="ARBA" id="ARBA00008478"/>
    </source>
</evidence>
<dbReference type="InterPro" id="IPR045865">
    <property type="entry name" value="ACT-like_dom_sf"/>
</dbReference>
<dbReference type="EMBL" id="AP014569">
    <property type="protein sequence ID" value="BAO82982.1"/>
    <property type="molecule type" value="Genomic_DNA"/>
</dbReference>
<keyword evidence="6 8" id="KW-0238">DNA-binding</keyword>
<dbReference type="PANTHER" id="PTHR34719:SF2">
    <property type="entry name" value="NICKEL-RESPONSIVE REGULATOR"/>
    <property type="match status" value="1"/>
</dbReference>
<dbReference type="InterPro" id="IPR022988">
    <property type="entry name" value="Ni_resp_reg_NikR"/>
</dbReference>
<evidence type="ECO:0000256" key="4">
    <source>
        <dbReference type="ARBA" id="ARBA00022723"/>
    </source>
</evidence>
<comment type="caution">
    <text evidence="8">Lacks conserved residue(s) required for the propagation of feature annotation.</text>
</comment>
<keyword evidence="7 8" id="KW-0804">Transcription</keyword>
<keyword evidence="3" id="KW-0533">Nickel</keyword>
<evidence type="ECO:0000313" key="11">
    <source>
        <dbReference type="EMBL" id="BAO82982.1"/>
    </source>
</evidence>
<keyword evidence="4" id="KW-0479">Metal-binding</keyword>
<dbReference type="PANTHER" id="PTHR34719">
    <property type="entry name" value="NICKEL-RESPONSIVE REGULATOR"/>
    <property type="match status" value="1"/>
</dbReference>
<evidence type="ECO:0000256" key="5">
    <source>
        <dbReference type="ARBA" id="ARBA00023015"/>
    </source>
</evidence>
<comment type="function">
    <text evidence="8">Transcriptional regulator.</text>
</comment>
<dbReference type="KEGG" id="cbab:SMCB_0754"/>
<sequence>MKRLTMSLDDDLADAFDALVLERGYANRSEAFRDLLRHDLGAARLRAHPEQPCVAVMSYVYDHHRRQLSTRLTDLQHEHHEYSVATLHAHLDHQRADERARLAHHAASLGHGARGAQRAVLWFYVRHDARLCAGAECAVFV</sequence>
<evidence type="ECO:0000256" key="7">
    <source>
        <dbReference type="ARBA" id="ARBA00023163"/>
    </source>
</evidence>
<evidence type="ECO:0000256" key="3">
    <source>
        <dbReference type="ARBA" id="ARBA00022596"/>
    </source>
</evidence>
<dbReference type="InterPro" id="IPR027271">
    <property type="entry name" value="Acetolactate_synth/TF_NikR_C"/>
</dbReference>
<protein>
    <recommendedName>
        <fullName evidence="8">Putative nickel-responsive regulator</fullName>
    </recommendedName>
</protein>
<dbReference type="NCBIfam" id="NF002815">
    <property type="entry name" value="PRK02967.1"/>
    <property type="match status" value="1"/>
</dbReference>
<evidence type="ECO:0000313" key="12">
    <source>
        <dbReference type="Proteomes" id="UP000066014"/>
    </source>
</evidence>
<dbReference type="SUPFAM" id="SSF47598">
    <property type="entry name" value="Ribbon-helix-helix"/>
    <property type="match status" value="1"/>
</dbReference>
<dbReference type="Gene3D" id="1.10.1220.10">
    <property type="entry name" value="Met repressor-like"/>
    <property type="match status" value="1"/>
</dbReference>
<comment type="similarity">
    <text evidence="2 8">Belongs to the transcriptional regulatory CopG/NikR family.</text>
</comment>
<evidence type="ECO:0000256" key="1">
    <source>
        <dbReference type="ARBA" id="ARBA00001967"/>
    </source>
</evidence>
<evidence type="ECO:0000256" key="8">
    <source>
        <dbReference type="HAMAP-Rule" id="MF_00476"/>
    </source>
</evidence>
<dbReference type="Pfam" id="PF01402">
    <property type="entry name" value="RHH_1"/>
    <property type="match status" value="1"/>
</dbReference>
<dbReference type="RefSeq" id="WP_082027209.1">
    <property type="nucleotide sequence ID" value="NZ_AP014569.1"/>
</dbReference>
<evidence type="ECO:0000259" key="10">
    <source>
        <dbReference type="Pfam" id="PF08753"/>
    </source>
</evidence>
<feature type="domain" description="Transcription factor NikR nickel binding C-terminal" evidence="10">
    <location>
        <begin position="54"/>
        <end position="95"/>
    </location>
</feature>
<dbReference type="Proteomes" id="UP000066014">
    <property type="component" value="Chromosome"/>
</dbReference>
<gene>
    <name evidence="11" type="primary">nikR</name>
    <name evidence="11" type="ORF">SMCB_0754</name>
</gene>
<dbReference type="InterPro" id="IPR010985">
    <property type="entry name" value="Ribbon_hlx_hlx"/>
</dbReference>
<dbReference type="HAMAP" id="MF_00476">
    <property type="entry name" value="NikR"/>
    <property type="match status" value="1"/>
</dbReference>
<dbReference type="AlphaFoldDB" id="A0A060NMI8"/>
<keyword evidence="12" id="KW-1185">Reference proteome</keyword>
<organism evidence="11 12">
    <name type="scientific">Serpentinimonas maccroryi</name>
    <dbReference type="NCBI Taxonomy" id="1458426"/>
    <lineage>
        <taxon>Bacteria</taxon>
        <taxon>Pseudomonadati</taxon>
        <taxon>Pseudomonadota</taxon>
        <taxon>Betaproteobacteria</taxon>
        <taxon>Burkholderiales</taxon>
        <taxon>Comamonadaceae</taxon>
        <taxon>Serpentinimonas</taxon>
    </lineage>
</organism>
<evidence type="ECO:0000256" key="6">
    <source>
        <dbReference type="ARBA" id="ARBA00023125"/>
    </source>
</evidence>
<dbReference type="GO" id="GO:0010045">
    <property type="term" value="P:response to nickel cation"/>
    <property type="evidence" value="ECO:0007669"/>
    <property type="project" value="InterPro"/>
</dbReference>
<dbReference type="Pfam" id="PF08753">
    <property type="entry name" value="NikR_C"/>
    <property type="match status" value="1"/>
</dbReference>
<name>A0A060NMI8_9BURK</name>
<dbReference type="InterPro" id="IPR050192">
    <property type="entry name" value="CopG/NikR_regulator"/>
</dbReference>
<dbReference type="HOGENOM" id="CLU_113319_1_4_4"/>
<dbReference type="GO" id="GO:0003677">
    <property type="term" value="F:DNA binding"/>
    <property type="evidence" value="ECO:0007669"/>
    <property type="project" value="UniProtKB-KW"/>
</dbReference>
<accession>A0A060NMI8</accession>
<proteinExistence type="inferred from homology"/>
<dbReference type="GO" id="GO:0016151">
    <property type="term" value="F:nickel cation binding"/>
    <property type="evidence" value="ECO:0007669"/>
    <property type="project" value="UniProtKB-UniRule"/>
</dbReference>